<keyword evidence="3" id="KW-1133">Transmembrane helix</keyword>
<dbReference type="PANTHER" id="PTHR45138:SF9">
    <property type="entry name" value="DIGUANYLATE CYCLASE DGCM-RELATED"/>
    <property type="match status" value="1"/>
</dbReference>
<feature type="transmembrane region" description="Helical" evidence="3">
    <location>
        <begin position="134"/>
        <end position="152"/>
    </location>
</feature>
<evidence type="ECO:0000313" key="5">
    <source>
        <dbReference type="EMBL" id="MEZ2739454.1"/>
    </source>
</evidence>
<keyword evidence="5" id="KW-0808">Transferase</keyword>
<dbReference type="SUPFAM" id="SSF55073">
    <property type="entry name" value="Nucleotide cyclase"/>
    <property type="match status" value="1"/>
</dbReference>
<keyword evidence="3" id="KW-0472">Membrane</keyword>
<evidence type="ECO:0000256" key="2">
    <source>
        <dbReference type="ARBA" id="ARBA00034247"/>
    </source>
</evidence>
<gene>
    <name evidence="5" type="ORF">ACBP88_08250</name>
</gene>
<dbReference type="PANTHER" id="PTHR45138">
    <property type="entry name" value="REGULATORY COMPONENTS OF SENSORY TRANSDUCTION SYSTEM"/>
    <property type="match status" value="1"/>
</dbReference>
<comment type="caution">
    <text evidence="5">The sequence shown here is derived from an EMBL/GenBank/DDBJ whole genome shotgun (WGS) entry which is preliminary data.</text>
</comment>
<feature type="transmembrane region" description="Helical" evidence="3">
    <location>
        <begin position="47"/>
        <end position="67"/>
    </location>
</feature>
<dbReference type="InterPro" id="IPR000160">
    <property type="entry name" value="GGDEF_dom"/>
</dbReference>
<feature type="transmembrane region" description="Helical" evidence="3">
    <location>
        <begin position="199"/>
        <end position="222"/>
    </location>
</feature>
<feature type="transmembrane region" description="Helical" evidence="3">
    <location>
        <begin position="20"/>
        <end position="42"/>
    </location>
</feature>
<comment type="catalytic activity">
    <reaction evidence="2">
        <text>2 GTP = 3',3'-c-di-GMP + 2 diphosphate</text>
        <dbReference type="Rhea" id="RHEA:24898"/>
        <dbReference type="ChEBI" id="CHEBI:33019"/>
        <dbReference type="ChEBI" id="CHEBI:37565"/>
        <dbReference type="ChEBI" id="CHEBI:58805"/>
        <dbReference type="EC" id="2.7.7.65"/>
    </reaction>
</comment>
<proteinExistence type="predicted"/>
<dbReference type="RefSeq" id="WP_370892271.1">
    <property type="nucleotide sequence ID" value="NZ_JBGJLR010000007.1"/>
</dbReference>
<name>A0ABV4IEX4_9BURK</name>
<dbReference type="Pfam" id="PF00990">
    <property type="entry name" value="GGDEF"/>
    <property type="match status" value="1"/>
</dbReference>
<keyword evidence="3" id="KW-0812">Transmembrane</keyword>
<dbReference type="EC" id="2.7.7.65" evidence="1"/>
<evidence type="ECO:0000259" key="4">
    <source>
        <dbReference type="PROSITE" id="PS50887"/>
    </source>
</evidence>
<dbReference type="CDD" id="cd01949">
    <property type="entry name" value="GGDEF"/>
    <property type="match status" value="1"/>
</dbReference>
<organism evidence="5 6">
    <name type="scientific">Comamonas jiangduensis</name>
    <dbReference type="NCBI Taxonomy" id="1194168"/>
    <lineage>
        <taxon>Bacteria</taxon>
        <taxon>Pseudomonadati</taxon>
        <taxon>Pseudomonadota</taxon>
        <taxon>Betaproteobacteria</taxon>
        <taxon>Burkholderiales</taxon>
        <taxon>Comamonadaceae</taxon>
        <taxon>Comamonas</taxon>
    </lineage>
</organism>
<dbReference type="Gene3D" id="3.30.70.270">
    <property type="match status" value="1"/>
</dbReference>
<dbReference type="SMART" id="SM00267">
    <property type="entry name" value="GGDEF"/>
    <property type="match status" value="1"/>
</dbReference>
<protein>
    <recommendedName>
        <fullName evidence="1">diguanylate cyclase</fullName>
        <ecNumber evidence="1">2.7.7.65</ecNumber>
    </recommendedName>
</protein>
<evidence type="ECO:0000313" key="6">
    <source>
        <dbReference type="Proteomes" id="UP001567350"/>
    </source>
</evidence>
<accession>A0ABV4IEX4</accession>
<sequence>MHFAQAIFSPGPSLQANQYFALIVPFCGVLLGSALVGCWAVLKTHKYLLWLAAGYILPALPIAVQSMQTNQQLAQTSVVLGCFYLLGLWAIARGMAQRSGGDASPKIALLISLLALAGLYYFSQVVDDIHMRMLILNIAMALLLLLGLSAVYRHRQAEDIFERILRGSYLCFVAYSLIRPLVIFIAVEQNPLITLSQSPLWLLMLAANLLMSLWFVGVLLAVTCREVLLAMKKERDLDPLTQLLNRRAFFEQAPARIQRSKQGLWALLICDVDHFKQINDTLGHAAGDEVLRSAAKVLARNTRHTDLVVRLGGEEFLVLLNCDSLHSACVVADRMREQFAEVHLASYQKLTASFGVVVIDAADQLQSAINQADNLLYVAKRTGRNKVMSAQSPEWPKKLHATAC</sequence>
<dbReference type="NCBIfam" id="TIGR00254">
    <property type="entry name" value="GGDEF"/>
    <property type="match status" value="1"/>
</dbReference>
<evidence type="ECO:0000256" key="1">
    <source>
        <dbReference type="ARBA" id="ARBA00012528"/>
    </source>
</evidence>
<dbReference type="EMBL" id="JBGJLR010000007">
    <property type="protein sequence ID" value="MEZ2739454.1"/>
    <property type="molecule type" value="Genomic_DNA"/>
</dbReference>
<dbReference type="PROSITE" id="PS50887">
    <property type="entry name" value="GGDEF"/>
    <property type="match status" value="1"/>
</dbReference>
<feature type="transmembrane region" description="Helical" evidence="3">
    <location>
        <begin position="103"/>
        <end position="122"/>
    </location>
</feature>
<feature type="transmembrane region" description="Helical" evidence="3">
    <location>
        <begin position="164"/>
        <end position="187"/>
    </location>
</feature>
<reference evidence="5 6" key="1">
    <citation type="submission" date="2024-08" db="EMBL/GenBank/DDBJ databases">
        <authorList>
            <person name="Feng Z."/>
            <person name="Ronholm J."/>
        </authorList>
    </citation>
    <scope>NUCLEOTIDE SEQUENCE [LARGE SCALE GENOMIC DNA]</scope>
    <source>
        <strain evidence="5 6">4-AB0-8</strain>
    </source>
</reference>
<dbReference type="Proteomes" id="UP001567350">
    <property type="component" value="Unassembled WGS sequence"/>
</dbReference>
<dbReference type="GO" id="GO:0052621">
    <property type="term" value="F:diguanylate cyclase activity"/>
    <property type="evidence" value="ECO:0007669"/>
    <property type="project" value="UniProtKB-EC"/>
</dbReference>
<keyword evidence="5" id="KW-0548">Nucleotidyltransferase</keyword>
<dbReference type="InterPro" id="IPR043128">
    <property type="entry name" value="Rev_trsase/Diguanyl_cyclase"/>
</dbReference>
<dbReference type="InterPro" id="IPR050469">
    <property type="entry name" value="Diguanylate_Cyclase"/>
</dbReference>
<dbReference type="InterPro" id="IPR029787">
    <property type="entry name" value="Nucleotide_cyclase"/>
</dbReference>
<evidence type="ECO:0000256" key="3">
    <source>
        <dbReference type="SAM" id="Phobius"/>
    </source>
</evidence>
<feature type="transmembrane region" description="Helical" evidence="3">
    <location>
        <begin position="73"/>
        <end position="91"/>
    </location>
</feature>
<feature type="domain" description="GGDEF" evidence="4">
    <location>
        <begin position="263"/>
        <end position="392"/>
    </location>
</feature>
<keyword evidence="6" id="KW-1185">Reference proteome</keyword>